<evidence type="ECO:0000313" key="6">
    <source>
        <dbReference type="EMBL" id="OQP64954.1"/>
    </source>
</evidence>
<feature type="signal peptide" evidence="4">
    <location>
        <begin position="1"/>
        <end position="24"/>
    </location>
</feature>
<dbReference type="Gene3D" id="2.30.42.10">
    <property type="match status" value="2"/>
</dbReference>
<feature type="domain" description="PDZ" evidence="5">
    <location>
        <begin position="232"/>
        <end position="304"/>
    </location>
</feature>
<dbReference type="PANTHER" id="PTHR43343">
    <property type="entry name" value="PEPTIDASE S12"/>
    <property type="match status" value="1"/>
</dbReference>
<dbReference type="Pfam" id="PF13180">
    <property type="entry name" value="PDZ_2"/>
    <property type="match status" value="2"/>
</dbReference>
<keyword evidence="7" id="KW-1185">Reference proteome</keyword>
<dbReference type="InterPro" id="IPR036034">
    <property type="entry name" value="PDZ_sf"/>
</dbReference>
<evidence type="ECO:0000256" key="1">
    <source>
        <dbReference type="ARBA" id="ARBA00022670"/>
    </source>
</evidence>
<feature type="domain" description="PDZ" evidence="5">
    <location>
        <begin position="104"/>
        <end position="159"/>
    </location>
</feature>
<dbReference type="InterPro" id="IPR001478">
    <property type="entry name" value="PDZ"/>
</dbReference>
<dbReference type="RefSeq" id="WP_158085206.1">
    <property type="nucleotide sequence ID" value="NZ_LVYD01000041.1"/>
</dbReference>
<comment type="caution">
    <text evidence="6">The sequence shown here is derived from an EMBL/GenBank/DDBJ whole genome shotgun (WGS) entry which is preliminary data.</text>
</comment>
<feature type="region of interest" description="Disordered" evidence="3">
    <location>
        <begin position="305"/>
        <end position="324"/>
    </location>
</feature>
<keyword evidence="1" id="KW-0645">Protease</keyword>
<dbReference type="STRING" id="1703345.A3860_19600"/>
<organism evidence="6 7">
    <name type="scientific">Niastella vici</name>
    <dbReference type="NCBI Taxonomy" id="1703345"/>
    <lineage>
        <taxon>Bacteria</taxon>
        <taxon>Pseudomonadati</taxon>
        <taxon>Bacteroidota</taxon>
        <taxon>Chitinophagia</taxon>
        <taxon>Chitinophagales</taxon>
        <taxon>Chitinophagaceae</taxon>
        <taxon>Niastella</taxon>
    </lineage>
</organism>
<dbReference type="PROSITE" id="PS50106">
    <property type="entry name" value="PDZ"/>
    <property type="match status" value="2"/>
</dbReference>
<reference evidence="6 7" key="1">
    <citation type="submission" date="2016-03" db="EMBL/GenBank/DDBJ databases">
        <title>Niastella vici sp. nov., isolated from farmland soil.</title>
        <authorList>
            <person name="Chen L."/>
            <person name="Wang D."/>
            <person name="Yang S."/>
            <person name="Wang G."/>
        </authorList>
    </citation>
    <scope>NUCLEOTIDE SEQUENCE [LARGE SCALE GENOMIC DNA]</scope>
    <source>
        <strain evidence="6 7">DJ57</strain>
    </source>
</reference>
<proteinExistence type="predicted"/>
<dbReference type="OrthoDB" id="9781273at2"/>
<evidence type="ECO:0000313" key="7">
    <source>
        <dbReference type="Proteomes" id="UP000192796"/>
    </source>
</evidence>
<dbReference type="AlphaFoldDB" id="A0A1V9G314"/>
<dbReference type="InterPro" id="IPR051201">
    <property type="entry name" value="Chloro_Bact_Ser_Proteases"/>
</dbReference>
<evidence type="ECO:0000259" key="5">
    <source>
        <dbReference type="PROSITE" id="PS50106"/>
    </source>
</evidence>
<sequence length="324" mass="35921">MRRFLLTSTAIATVALMLCQPLAAQDNDKEKDKEKDKPKVNNEEIIIKRKSDKDTKVTIEINGDDVKVNGKPLDEFNDDNVVIKKGRSTTIYSPHSPFRGQSGATTYSESSGNSAFLGVITENDDRGARIEDVTENSAAAKAGLKDGDIITKIDETKIERPEDLTKIIQKHKPEDKIAITYYRDGKTQKTEATLGKRKSMAFSMPPQQFEMPGFNFDWKDNEFLPRVSPYGGKPRLGIKAQDTEEGKGVKVLSVDDESTAEKAGIREGDVITEFDGKKITSTDELVSAAREAKDKQSVKITFTRDGKSQTVEVKTPKKLKTANL</sequence>
<dbReference type="PANTHER" id="PTHR43343:SF3">
    <property type="entry name" value="PROTEASE DO-LIKE 8, CHLOROPLASTIC"/>
    <property type="match status" value="1"/>
</dbReference>
<protein>
    <recommendedName>
        <fullName evidence="5">PDZ domain-containing protein</fullName>
    </recommendedName>
</protein>
<dbReference type="GO" id="GO:0008233">
    <property type="term" value="F:peptidase activity"/>
    <property type="evidence" value="ECO:0007669"/>
    <property type="project" value="UniProtKB-KW"/>
</dbReference>
<dbReference type="GO" id="GO:0006508">
    <property type="term" value="P:proteolysis"/>
    <property type="evidence" value="ECO:0007669"/>
    <property type="project" value="UniProtKB-KW"/>
</dbReference>
<evidence type="ECO:0000256" key="3">
    <source>
        <dbReference type="SAM" id="MobiDB-lite"/>
    </source>
</evidence>
<accession>A0A1V9G314</accession>
<feature type="chain" id="PRO_5013365854" description="PDZ domain-containing protein" evidence="4">
    <location>
        <begin position="25"/>
        <end position="324"/>
    </location>
</feature>
<evidence type="ECO:0000256" key="2">
    <source>
        <dbReference type="ARBA" id="ARBA00022801"/>
    </source>
</evidence>
<dbReference type="Proteomes" id="UP000192796">
    <property type="component" value="Unassembled WGS sequence"/>
</dbReference>
<keyword evidence="4" id="KW-0732">Signal</keyword>
<evidence type="ECO:0000256" key="4">
    <source>
        <dbReference type="SAM" id="SignalP"/>
    </source>
</evidence>
<dbReference type="EMBL" id="LVYD01000041">
    <property type="protein sequence ID" value="OQP64954.1"/>
    <property type="molecule type" value="Genomic_DNA"/>
</dbReference>
<keyword evidence="2" id="KW-0378">Hydrolase</keyword>
<dbReference type="SMART" id="SM00228">
    <property type="entry name" value="PDZ"/>
    <property type="match status" value="2"/>
</dbReference>
<dbReference type="SUPFAM" id="SSF50156">
    <property type="entry name" value="PDZ domain-like"/>
    <property type="match status" value="2"/>
</dbReference>
<gene>
    <name evidence="6" type="ORF">A3860_19600</name>
</gene>
<name>A0A1V9G314_9BACT</name>